<dbReference type="GO" id="GO:0003779">
    <property type="term" value="F:actin binding"/>
    <property type="evidence" value="ECO:0007669"/>
    <property type="project" value="TreeGrafter"/>
</dbReference>
<feature type="domain" description="PDZ" evidence="4">
    <location>
        <begin position="12"/>
        <end position="95"/>
    </location>
</feature>
<dbReference type="OMA" id="GSCIFIQ"/>
<dbReference type="AlphaFoldDB" id="A0A1S3I2H5"/>
<keyword evidence="3" id="KW-0862">Zinc</keyword>
<dbReference type="CDD" id="cd23068">
    <property type="entry name" value="PDZ_ZASP52-like"/>
    <property type="match status" value="1"/>
</dbReference>
<sequence length="166" mass="17943">MSHVQYPPGVSEVRLRRKQTHHPWGFRMQGGVEFGLPLYIQKVTPNSIAAKHGMAAGDAVLRIGNTIANGLSHNQAKMEVIRAGNELDFILQKGAIDLTNPAYQCGAGDTVDDSGAQFEGTLRHTEGPVSGHPGHAASNVQSRSFRILQMQLSEEEHAAQAQQPAK</sequence>
<dbReference type="GO" id="GO:0005912">
    <property type="term" value="C:adherens junction"/>
    <property type="evidence" value="ECO:0007669"/>
    <property type="project" value="TreeGrafter"/>
</dbReference>
<accession>A0A1S3I2H5</accession>
<dbReference type="InParanoid" id="A0A1S3I2H5"/>
<dbReference type="GO" id="GO:0001725">
    <property type="term" value="C:stress fiber"/>
    <property type="evidence" value="ECO:0007669"/>
    <property type="project" value="TreeGrafter"/>
</dbReference>
<dbReference type="Pfam" id="PF00595">
    <property type="entry name" value="PDZ"/>
    <property type="match status" value="1"/>
</dbReference>
<name>A0A1S3I2H5_LINAN</name>
<evidence type="ECO:0000313" key="5">
    <source>
        <dbReference type="Proteomes" id="UP000085678"/>
    </source>
</evidence>
<evidence type="ECO:0000259" key="4">
    <source>
        <dbReference type="PROSITE" id="PS50106"/>
    </source>
</evidence>
<dbReference type="RefSeq" id="XP_013392472.1">
    <property type="nucleotide sequence ID" value="XM_013537018.2"/>
</dbReference>
<dbReference type="GO" id="GO:0030018">
    <property type="term" value="C:Z disc"/>
    <property type="evidence" value="ECO:0007669"/>
    <property type="project" value="TreeGrafter"/>
</dbReference>
<protein>
    <submittedName>
        <fullName evidence="6">PDZ and LIM domain protein 7 isoform X1</fullName>
    </submittedName>
</protein>
<dbReference type="Proteomes" id="UP000085678">
    <property type="component" value="Unplaced"/>
</dbReference>
<keyword evidence="3" id="KW-0440">LIM domain</keyword>
<dbReference type="InterPro" id="IPR036034">
    <property type="entry name" value="PDZ_sf"/>
</dbReference>
<dbReference type="GO" id="GO:0061061">
    <property type="term" value="P:muscle structure development"/>
    <property type="evidence" value="ECO:0007669"/>
    <property type="project" value="TreeGrafter"/>
</dbReference>
<dbReference type="Gene3D" id="2.30.42.10">
    <property type="match status" value="1"/>
</dbReference>
<reference evidence="6" key="1">
    <citation type="submission" date="2025-08" db="UniProtKB">
        <authorList>
            <consortium name="RefSeq"/>
        </authorList>
    </citation>
    <scope>IDENTIFICATION</scope>
    <source>
        <tissue evidence="6">Gonads</tissue>
    </source>
</reference>
<dbReference type="InterPro" id="IPR001478">
    <property type="entry name" value="PDZ"/>
</dbReference>
<proteinExistence type="predicted"/>
<dbReference type="SUPFAM" id="SSF50156">
    <property type="entry name" value="PDZ domain-like"/>
    <property type="match status" value="1"/>
</dbReference>
<dbReference type="GO" id="GO:0051371">
    <property type="term" value="F:muscle alpha-actinin binding"/>
    <property type="evidence" value="ECO:0007669"/>
    <property type="project" value="TreeGrafter"/>
</dbReference>
<keyword evidence="2" id="KW-0963">Cytoplasm</keyword>
<gene>
    <name evidence="6" type="primary">LOC106160417</name>
</gene>
<dbReference type="GO" id="GO:0030036">
    <property type="term" value="P:actin cytoskeleton organization"/>
    <property type="evidence" value="ECO:0007669"/>
    <property type="project" value="TreeGrafter"/>
</dbReference>
<dbReference type="PANTHER" id="PTHR24214:SF38">
    <property type="entry name" value="PDZ AND LIM DOMAIN PROTEIN ZASP-RELATED"/>
    <property type="match status" value="1"/>
</dbReference>
<organism evidence="5 6">
    <name type="scientific">Lingula anatina</name>
    <name type="common">Brachiopod</name>
    <name type="synonym">Lingula unguis</name>
    <dbReference type="NCBI Taxonomy" id="7574"/>
    <lineage>
        <taxon>Eukaryota</taxon>
        <taxon>Metazoa</taxon>
        <taxon>Spiralia</taxon>
        <taxon>Lophotrochozoa</taxon>
        <taxon>Brachiopoda</taxon>
        <taxon>Linguliformea</taxon>
        <taxon>Lingulata</taxon>
        <taxon>Lingulida</taxon>
        <taxon>Linguloidea</taxon>
        <taxon>Lingulidae</taxon>
        <taxon>Lingula</taxon>
    </lineage>
</organism>
<evidence type="ECO:0000256" key="2">
    <source>
        <dbReference type="ARBA" id="ARBA00022490"/>
    </source>
</evidence>
<keyword evidence="5" id="KW-1185">Reference proteome</keyword>
<keyword evidence="3" id="KW-0479">Metal-binding</keyword>
<evidence type="ECO:0000313" key="6">
    <source>
        <dbReference type="RefSeq" id="XP_013392472.1"/>
    </source>
</evidence>
<dbReference type="PROSITE" id="PS50106">
    <property type="entry name" value="PDZ"/>
    <property type="match status" value="1"/>
</dbReference>
<dbReference type="GO" id="GO:0031941">
    <property type="term" value="C:filamentous actin"/>
    <property type="evidence" value="ECO:0007669"/>
    <property type="project" value="TreeGrafter"/>
</dbReference>
<dbReference type="SMART" id="SM00228">
    <property type="entry name" value="PDZ"/>
    <property type="match status" value="1"/>
</dbReference>
<dbReference type="InterPro" id="IPR050604">
    <property type="entry name" value="PDZ-LIM_domain"/>
</dbReference>
<dbReference type="OrthoDB" id="44841at2759"/>
<evidence type="ECO:0000256" key="1">
    <source>
        <dbReference type="ARBA" id="ARBA00004496"/>
    </source>
</evidence>
<dbReference type="KEGG" id="lak:106160417"/>
<dbReference type="STRING" id="7574.A0A1S3I2H5"/>
<evidence type="ECO:0000256" key="3">
    <source>
        <dbReference type="ARBA" id="ARBA00023038"/>
    </source>
</evidence>
<dbReference type="PANTHER" id="PTHR24214">
    <property type="entry name" value="PDZ AND LIM DOMAIN PROTEIN ZASP"/>
    <property type="match status" value="1"/>
</dbReference>
<comment type="subcellular location">
    <subcellularLocation>
        <location evidence="1">Cytoplasm</location>
    </subcellularLocation>
</comment>
<dbReference type="GeneID" id="106160417"/>